<dbReference type="PANTHER" id="PTHR43479:SF7">
    <property type="entry name" value="TETR-FAMILY TRANSCRIPTIONAL REGULATOR"/>
    <property type="match status" value="1"/>
</dbReference>
<dbReference type="SUPFAM" id="SSF46689">
    <property type="entry name" value="Homeodomain-like"/>
    <property type="match status" value="1"/>
</dbReference>
<dbReference type="EMBL" id="CP016757">
    <property type="protein sequence ID" value="ANZ46389.1"/>
    <property type="molecule type" value="Genomic_DNA"/>
</dbReference>
<dbReference type="KEGG" id="cpor:BED41_15535"/>
<dbReference type="Pfam" id="PF14278">
    <property type="entry name" value="TetR_C_8"/>
    <property type="match status" value="1"/>
</dbReference>
<keyword evidence="1 2" id="KW-0238">DNA-binding</keyword>
<proteinExistence type="predicted"/>
<dbReference type="Pfam" id="PF00440">
    <property type="entry name" value="TetR_N"/>
    <property type="match status" value="1"/>
</dbReference>
<dbReference type="PROSITE" id="PS50977">
    <property type="entry name" value="HTH_TETR_2"/>
    <property type="match status" value="1"/>
</dbReference>
<dbReference type="InterPro" id="IPR050624">
    <property type="entry name" value="HTH-type_Tx_Regulator"/>
</dbReference>
<protein>
    <recommendedName>
        <fullName evidence="3">HTH tetR-type domain-containing protein</fullName>
    </recommendedName>
</protein>
<dbReference type="GeneID" id="83059259"/>
<evidence type="ECO:0000313" key="4">
    <source>
        <dbReference type="EMBL" id="ANZ46389.1"/>
    </source>
</evidence>
<dbReference type="OrthoDB" id="5559at2"/>
<gene>
    <name evidence="4" type="ORF">BED41_15535</name>
</gene>
<reference evidence="4" key="1">
    <citation type="submission" date="2016-08" db="EMBL/GenBank/DDBJ databases">
        <title>Complete genome of Cloacibacillus porcorum.</title>
        <authorList>
            <person name="Looft T."/>
            <person name="Bayles D.O."/>
            <person name="Alt D.P."/>
        </authorList>
    </citation>
    <scope>NUCLEOTIDE SEQUENCE [LARGE SCALE GENOMIC DNA]</scope>
    <source>
        <strain evidence="4">CL-84</strain>
    </source>
</reference>
<dbReference type="GO" id="GO:0003677">
    <property type="term" value="F:DNA binding"/>
    <property type="evidence" value="ECO:0007669"/>
    <property type="project" value="UniProtKB-UniRule"/>
</dbReference>
<organism evidence="4 5">
    <name type="scientific">Cloacibacillus porcorum</name>
    <dbReference type="NCBI Taxonomy" id="1197717"/>
    <lineage>
        <taxon>Bacteria</taxon>
        <taxon>Thermotogati</taxon>
        <taxon>Synergistota</taxon>
        <taxon>Synergistia</taxon>
        <taxon>Synergistales</taxon>
        <taxon>Synergistaceae</taxon>
        <taxon>Cloacibacillus</taxon>
    </lineage>
</organism>
<dbReference type="Gene3D" id="1.10.357.10">
    <property type="entry name" value="Tetracycline Repressor, domain 2"/>
    <property type="match status" value="1"/>
</dbReference>
<evidence type="ECO:0000259" key="3">
    <source>
        <dbReference type="PROSITE" id="PS50977"/>
    </source>
</evidence>
<feature type="DNA-binding region" description="H-T-H motif" evidence="2">
    <location>
        <begin position="28"/>
        <end position="47"/>
    </location>
</feature>
<dbReference type="RefSeq" id="WP_066748441.1">
    <property type="nucleotide sequence ID" value="NZ_CP016757.1"/>
</dbReference>
<dbReference type="PANTHER" id="PTHR43479">
    <property type="entry name" value="ACREF/ENVCD OPERON REPRESSOR-RELATED"/>
    <property type="match status" value="1"/>
</dbReference>
<sequence>MPKTEITKAALGSCLRELMAQKGLSQITIKDITTKCGVSRNAFYYHFRDKYDLIHWIFYSETLPVINTFSDPDRYLDGFVCLCKYMLENREFYMEVFHYVGQNSLSESLVESYFELMKIHILTVYAQIGYRLGEDELYILARLEAYAYVGIIMEWVKGGMHENYMIYFEKLKKVKTGLTFPLEPTEMTEYTVAKQEFDLRRKTI</sequence>
<dbReference type="STRING" id="1197717.BED41_15535"/>
<keyword evidence="5" id="KW-1185">Reference proteome</keyword>
<dbReference type="InterPro" id="IPR009057">
    <property type="entry name" value="Homeodomain-like_sf"/>
</dbReference>
<feature type="domain" description="HTH tetR-type" evidence="3">
    <location>
        <begin position="5"/>
        <end position="65"/>
    </location>
</feature>
<dbReference type="InterPro" id="IPR039532">
    <property type="entry name" value="TetR_C_Firmicutes"/>
</dbReference>
<accession>A0A1B2I8T9</accession>
<evidence type="ECO:0000256" key="2">
    <source>
        <dbReference type="PROSITE-ProRule" id="PRU00335"/>
    </source>
</evidence>
<dbReference type="PRINTS" id="PR00455">
    <property type="entry name" value="HTHTETR"/>
</dbReference>
<evidence type="ECO:0000313" key="5">
    <source>
        <dbReference type="Proteomes" id="UP000093044"/>
    </source>
</evidence>
<dbReference type="InterPro" id="IPR001647">
    <property type="entry name" value="HTH_TetR"/>
</dbReference>
<dbReference type="AlphaFoldDB" id="A0A1B2I8T9"/>
<dbReference type="Proteomes" id="UP000093044">
    <property type="component" value="Chromosome"/>
</dbReference>
<name>A0A1B2I8T9_9BACT</name>
<evidence type="ECO:0000256" key="1">
    <source>
        <dbReference type="ARBA" id="ARBA00023125"/>
    </source>
</evidence>